<dbReference type="InterPro" id="IPR014747">
    <property type="entry name" value="Bac_photo_RC_H_C"/>
</dbReference>
<evidence type="ECO:0000313" key="2">
    <source>
        <dbReference type="Proteomes" id="UP001352223"/>
    </source>
</evidence>
<dbReference type="Gene3D" id="3.90.50.10">
    <property type="entry name" value="Photosynthetic Reaction Center, subunit H, domain 2"/>
    <property type="match status" value="1"/>
</dbReference>
<keyword evidence="2" id="KW-1185">Reference proteome</keyword>
<reference evidence="1 2" key="1">
    <citation type="submission" date="2022-10" db="EMBL/GenBank/DDBJ databases">
        <authorList>
            <person name="Xie J."/>
            <person name="Shen N."/>
        </authorList>
    </citation>
    <scope>NUCLEOTIDE SEQUENCE [LARGE SCALE GENOMIC DNA]</scope>
    <source>
        <strain evidence="1 2">DSM 41681</strain>
    </source>
</reference>
<dbReference type="InterPro" id="IPR011033">
    <property type="entry name" value="PRC_barrel-like_sf"/>
</dbReference>
<dbReference type="SUPFAM" id="SSF50346">
    <property type="entry name" value="PRC-barrel domain"/>
    <property type="match status" value="1"/>
</dbReference>
<protein>
    <submittedName>
        <fullName evidence="1">PRC-barrel domain containing protein</fullName>
    </submittedName>
</protein>
<sequence length="120" mass="13333">MNDRVHTFEPTSAPGEHLTPLDLIGYAVEASDGPIGTVDAHSGEVGPDHLVVDTGGPLLSKKVLLPRWAVARIDETQRTVQVARLRDRIKAAPRFDRDMRVTDPGYRARIDEHYREEPGL</sequence>
<name>A0ABU6C685_9ACTN</name>
<dbReference type="EMBL" id="JAOZYB010000041">
    <property type="protein sequence ID" value="MEB3960204.1"/>
    <property type="molecule type" value="Genomic_DNA"/>
</dbReference>
<dbReference type="Proteomes" id="UP001352223">
    <property type="component" value="Unassembled WGS sequence"/>
</dbReference>
<gene>
    <name evidence="1" type="ORF">OKJ48_08065</name>
</gene>
<dbReference type="RefSeq" id="WP_324767244.1">
    <property type="nucleotide sequence ID" value="NZ_BAAATS010000016.1"/>
</dbReference>
<evidence type="ECO:0000313" key="1">
    <source>
        <dbReference type="EMBL" id="MEB3960204.1"/>
    </source>
</evidence>
<comment type="caution">
    <text evidence="1">The sequence shown here is derived from an EMBL/GenBank/DDBJ whole genome shotgun (WGS) entry which is preliminary data.</text>
</comment>
<accession>A0ABU6C685</accession>
<organism evidence="1 2">
    <name type="scientific">Streptomyces kunmingensis</name>
    <dbReference type="NCBI Taxonomy" id="68225"/>
    <lineage>
        <taxon>Bacteria</taxon>
        <taxon>Bacillati</taxon>
        <taxon>Actinomycetota</taxon>
        <taxon>Actinomycetes</taxon>
        <taxon>Kitasatosporales</taxon>
        <taxon>Streptomycetaceae</taxon>
        <taxon>Streptomyces</taxon>
    </lineage>
</organism>
<proteinExistence type="predicted"/>